<keyword evidence="3" id="KW-1185">Reference proteome</keyword>
<dbReference type="EMBL" id="FXYD01000001">
    <property type="protein sequence ID" value="SMX33239.1"/>
    <property type="molecule type" value="Genomic_DNA"/>
</dbReference>
<reference evidence="3" key="1">
    <citation type="submission" date="2017-05" db="EMBL/GenBank/DDBJ databases">
        <authorList>
            <person name="Rodrigo-Torres L."/>
            <person name="Arahal R. D."/>
            <person name="Lucena T."/>
        </authorList>
    </citation>
    <scope>NUCLEOTIDE SEQUENCE [LARGE SCALE GENOMIC DNA]</scope>
    <source>
        <strain evidence="3">CECT 8868</strain>
    </source>
</reference>
<dbReference type="AlphaFoldDB" id="A0A238JRG3"/>
<keyword evidence="1" id="KW-1133">Transmembrane helix</keyword>
<feature type="transmembrane region" description="Helical" evidence="1">
    <location>
        <begin position="45"/>
        <end position="62"/>
    </location>
</feature>
<proteinExistence type="predicted"/>
<dbReference type="RefSeq" id="WP_093995306.1">
    <property type="nucleotide sequence ID" value="NZ_FXYD01000001.1"/>
</dbReference>
<accession>A0A238JRG3</accession>
<dbReference type="Proteomes" id="UP000203464">
    <property type="component" value="Unassembled WGS sequence"/>
</dbReference>
<dbReference type="OrthoDB" id="7862519at2"/>
<evidence type="ECO:0000256" key="1">
    <source>
        <dbReference type="SAM" id="Phobius"/>
    </source>
</evidence>
<keyword evidence="1" id="KW-0472">Membrane</keyword>
<organism evidence="2 3">
    <name type="scientific">Octadecabacter ascidiaceicola</name>
    <dbReference type="NCBI Taxonomy" id="1655543"/>
    <lineage>
        <taxon>Bacteria</taxon>
        <taxon>Pseudomonadati</taxon>
        <taxon>Pseudomonadota</taxon>
        <taxon>Alphaproteobacteria</taxon>
        <taxon>Rhodobacterales</taxon>
        <taxon>Roseobacteraceae</taxon>
        <taxon>Octadecabacter</taxon>
    </lineage>
</organism>
<evidence type="ECO:0000313" key="3">
    <source>
        <dbReference type="Proteomes" id="UP000203464"/>
    </source>
</evidence>
<protein>
    <recommendedName>
        <fullName evidence="4">DUF304 domain-containing protein</fullName>
    </recommendedName>
</protein>
<sequence length="157" mass="17624">MKNAKEDEIIATLQVSRLRRLFAYFAIFALGAMLILLAFVKPPEFGWQVYLMLLGSGALIVAERLRRATMLGLVLTERELRDTSGHVLTELTNVRSVDRGAFAFKSSNGFVLRLHRSQPRAWAPGLWWRFSTRVGVGGVTESGPAKYMAEQIALRID</sequence>
<name>A0A238JRG3_9RHOB</name>
<evidence type="ECO:0008006" key="4">
    <source>
        <dbReference type="Google" id="ProtNLM"/>
    </source>
</evidence>
<feature type="transmembrane region" description="Helical" evidence="1">
    <location>
        <begin position="21"/>
        <end position="39"/>
    </location>
</feature>
<keyword evidence="1" id="KW-0812">Transmembrane</keyword>
<evidence type="ECO:0000313" key="2">
    <source>
        <dbReference type="EMBL" id="SMX33239.1"/>
    </source>
</evidence>
<gene>
    <name evidence="2" type="ORF">OCA8868_00912</name>
</gene>